<dbReference type="InterPro" id="IPR013325">
    <property type="entry name" value="RNA_pol_sigma_r2"/>
</dbReference>
<name>A0A8S0X7C5_9GAMM</name>
<dbReference type="RefSeq" id="WP_174624909.1">
    <property type="nucleotide sequence ID" value="NZ_CADCXN010000043.1"/>
</dbReference>
<evidence type="ECO:0000313" key="1">
    <source>
        <dbReference type="EMBL" id="CAA9889937.1"/>
    </source>
</evidence>
<accession>A0A8S0X7C5</accession>
<comment type="caution">
    <text evidence="1">The sequence shown here is derived from an EMBL/GenBank/DDBJ whole genome shotgun (WGS) entry which is preliminary data.</text>
</comment>
<dbReference type="GO" id="GO:0006352">
    <property type="term" value="P:DNA-templated transcription initiation"/>
    <property type="evidence" value="ECO:0007669"/>
    <property type="project" value="InterPro"/>
</dbReference>
<dbReference type="SUPFAM" id="SSF88946">
    <property type="entry name" value="Sigma2 domain of RNA polymerase sigma factors"/>
    <property type="match status" value="1"/>
</dbReference>
<dbReference type="GO" id="GO:0003700">
    <property type="term" value="F:DNA-binding transcription factor activity"/>
    <property type="evidence" value="ECO:0007669"/>
    <property type="project" value="InterPro"/>
</dbReference>
<reference evidence="1 2" key="1">
    <citation type="submission" date="2020-02" db="EMBL/GenBank/DDBJ databases">
        <authorList>
            <person name="Hogendoorn C."/>
        </authorList>
    </citation>
    <scope>NUCLEOTIDE SEQUENCE [LARGE SCALE GENOMIC DNA]</scope>
    <source>
        <strain evidence="1">METHB21</strain>
    </source>
</reference>
<dbReference type="Proteomes" id="UP000494216">
    <property type="component" value="Unassembled WGS sequence"/>
</dbReference>
<proteinExistence type="predicted"/>
<dbReference type="EMBL" id="CADCXN010000043">
    <property type="protein sequence ID" value="CAA9889937.1"/>
    <property type="molecule type" value="Genomic_DNA"/>
</dbReference>
<keyword evidence="2" id="KW-1185">Reference proteome</keyword>
<gene>
    <name evidence="1" type="ORF">METHB2_160004</name>
</gene>
<protein>
    <submittedName>
        <fullName evidence="1">Uncharacterized protein</fullName>
    </submittedName>
</protein>
<sequence>MIYSNKPVSEIEKKLIAARNYSVREKAGSNMNSNPDNSGTSNFKIAHNAEKAKTQLVSALSPTALGLPYAYEQNRYIAGQTNASLLSEWTTSINYYFSASRPAYQSGTNNDEYNNKKHNPVTALQYLLFYFEHFWLTSRQQLAAAKSEWRLLIGSQHKSGFSDVNDLGQEGQTGLLKTIGRLHYPLGFHFFTYAESKL</sequence>
<organism evidence="1 2">
    <name type="scientific">Candidatus Methylobacter favarea</name>
    <dbReference type="NCBI Taxonomy" id="2707345"/>
    <lineage>
        <taxon>Bacteria</taxon>
        <taxon>Pseudomonadati</taxon>
        <taxon>Pseudomonadota</taxon>
        <taxon>Gammaproteobacteria</taxon>
        <taxon>Methylococcales</taxon>
        <taxon>Methylococcaceae</taxon>
        <taxon>Methylobacter</taxon>
    </lineage>
</organism>
<dbReference type="AlphaFoldDB" id="A0A8S0X7C5"/>
<evidence type="ECO:0000313" key="2">
    <source>
        <dbReference type="Proteomes" id="UP000494216"/>
    </source>
</evidence>